<dbReference type="EMBL" id="CM035407">
    <property type="protein sequence ID" value="KAH7442804.1"/>
    <property type="molecule type" value="Genomic_DNA"/>
</dbReference>
<dbReference type="OrthoDB" id="1888118at2759"/>
<name>A0A8T2VA36_CERRI</name>
<evidence type="ECO:0000259" key="3">
    <source>
        <dbReference type="PROSITE" id="PS50119"/>
    </source>
</evidence>
<evidence type="ECO:0000313" key="5">
    <source>
        <dbReference type="Proteomes" id="UP000825935"/>
    </source>
</evidence>
<protein>
    <recommendedName>
        <fullName evidence="3">B box-type domain-containing protein</fullName>
    </recommendedName>
</protein>
<feature type="compositionally biased region" description="Low complexity" evidence="2">
    <location>
        <begin position="100"/>
        <end position="111"/>
    </location>
</feature>
<reference evidence="4" key="1">
    <citation type="submission" date="2021-08" db="EMBL/GenBank/DDBJ databases">
        <title>WGS assembly of Ceratopteris richardii.</title>
        <authorList>
            <person name="Marchant D.B."/>
            <person name="Chen G."/>
            <person name="Jenkins J."/>
            <person name="Shu S."/>
            <person name="Leebens-Mack J."/>
            <person name="Grimwood J."/>
            <person name="Schmutz J."/>
            <person name="Soltis P."/>
            <person name="Soltis D."/>
            <person name="Chen Z.-H."/>
        </authorList>
    </citation>
    <scope>NUCLEOTIDE SEQUENCE</scope>
    <source>
        <strain evidence="4">Whitten #5841</strain>
        <tissue evidence="4">Leaf</tissue>
    </source>
</reference>
<gene>
    <name evidence="4" type="ORF">KP509_02G003000</name>
</gene>
<evidence type="ECO:0000256" key="1">
    <source>
        <dbReference type="PROSITE-ProRule" id="PRU00024"/>
    </source>
</evidence>
<feature type="region of interest" description="Disordered" evidence="2">
    <location>
        <begin position="90"/>
        <end position="249"/>
    </location>
</feature>
<comment type="caution">
    <text evidence="4">The sequence shown here is derived from an EMBL/GenBank/DDBJ whole genome shotgun (WGS) entry which is preliminary data.</text>
</comment>
<sequence length="609" mass="67668">MATPPCCAECEVATATLTCEDEGLCYCNSCSQGLHAKKARVHHVLKPIPICDECEIAVALFACVHCGGRSDALLFCSACSSKLHAKKARAHHKLERIPQSHSSASPAVVSSLNKNYQKSSTSPEAAGSTQDLDRKERCPRFGKENTEVPPSKEVVKDLPTFNNSHQSSSVRAKPCKKDANENRATDKKPARNSLKTSSSENKENRCAAPRRSSRKRSINDEPNASSDITSSSGEEDTSEDDESYGTKKYTKGSVTLEAFVVDVQDHEEGYPGARLEVNEDQPEDGIQNRIRKMLELGLHPETPDIEAQQALKNAQRLLTKHNLQKADVLKGGLEANKHAFKAGMRIVELRSKDKLKPGRFEHWVYSLALIVSKYFDTQYFAQKHLVLKVVFYGIKQNVDCAGYAFAATFNRISKLSADYHPSKHENYKKARKTPLSNSTFSRVSRMSYRNGLVEGLFETVKSRKLHQKMNTKFGGMKSSELGKDSTAPCERDRLRLNRSDEDCWPDDAYNDCSGNEASSTEATRFDDEDDDICGVWSTDQSAVLGALVLHSKKIGDDLLKERKIKVANRRQESPIIWDGEAFLKGKRDSRTIDLGQKGITAKARKTAAV</sequence>
<dbReference type="InterPro" id="IPR024498">
    <property type="entry name" value="DUF2786"/>
</dbReference>
<dbReference type="OMA" id="AECEVAT"/>
<feature type="compositionally biased region" description="Basic and acidic residues" evidence="2">
    <location>
        <begin position="131"/>
        <end position="146"/>
    </location>
</feature>
<dbReference type="CDD" id="cd19757">
    <property type="entry name" value="Bbox1"/>
    <property type="match status" value="2"/>
</dbReference>
<evidence type="ECO:0000313" key="4">
    <source>
        <dbReference type="EMBL" id="KAH7442804.1"/>
    </source>
</evidence>
<accession>A0A8T2VA36</accession>
<keyword evidence="1" id="KW-0862">Zinc</keyword>
<feature type="domain" description="B box-type" evidence="3">
    <location>
        <begin position="7"/>
        <end position="48"/>
    </location>
</feature>
<dbReference type="AlphaFoldDB" id="A0A8T2VA36"/>
<keyword evidence="5" id="KW-1185">Reference proteome</keyword>
<proteinExistence type="predicted"/>
<dbReference type="Proteomes" id="UP000825935">
    <property type="component" value="Chromosome 2"/>
</dbReference>
<feature type="compositionally biased region" description="Polar residues" evidence="2">
    <location>
        <begin position="160"/>
        <end position="170"/>
    </location>
</feature>
<keyword evidence="1" id="KW-0863">Zinc-finger</keyword>
<organism evidence="4 5">
    <name type="scientific">Ceratopteris richardii</name>
    <name type="common">Triangle waterfern</name>
    <dbReference type="NCBI Taxonomy" id="49495"/>
    <lineage>
        <taxon>Eukaryota</taxon>
        <taxon>Viridiplantae</taxon>
        <taxon>Streptophyta</taxon>
        <taxon>Embryophyta</taxon>
        <taxon>Tracheophyta</taxon>
        <taxon>Polypodiopsida</taxon>
        <taxon>Polypodiidae</taxon>
        <taxon>Polypodiales</taxon>
        <taxon>Pteridineae</taxon>
        <taxon>Pteridaceae</taxon>
        <taxon>Parkerioideae</taxon>
        <taxon>Ceratopteris</taxon>
    </lineage>
</organism>
<dbReference type="InterPro" id="IPR055592">
    <property type="entry name" value="DUF7168"/>
</dbReference>
<dbReference type="PROSITE" id="PS50119">
    <property type="entry name" value="ZF_BBOX"/>
    <property type="match status" value="1"/>
</dbReference>
<feature type="compositionally biased region" description="Polar residues" evidence="2">
    <location>
        <begin position="112"/>
        <end position="130"/>
    </location>
</feature>
<dbReference type="Pfam" id="PF23771">
    <property type="entry name" value="DUF7168"/>
    <property type="match status" value="1"/>
</dbReference>
<feature type="compositionally biased region" description="Acidic residues" evidence="2">
    <location>
        <begin position="233"/>
        <end position="243"/>
    </location>
</feature>
<evidence type="ECO:0000256" key="2">
    <source>
        <dbReference type="SAM" id="MobiDB-lite"/>
    </source>
</evidence>
<dbReference type="GO" id="GO:0008270">
    <property type="term" value="F:zinc ion binding"/>
    <property type="evidence" value="ECO:0007669"/>
    <property type="project" value="UniProtKB-KW"/>
</dbReference>
<dbReference type="InterPro" id="IPR000315">
    <property type="entry name" value="Znf_B-box"/>
</dbReference>
<dbReference type="Pfam" id="PF10979">
    <property type="entry name" value="DUF2786"/>
    <property type="match status" value="1"/>
</dbReference>
<feature type="compositionally biased region" description="Basic and acidic residues" evidence="2">
    <location>
        <begin position="175"/>
        <end position="189"/>
    </location>
</feature>
<keyword evidence="1" id="KW-0479">Metal-binding</keyword>